<protein>
    <submittedName>
        <fullName evidence="3">Uncharacterized protein</fullName>
    </submittedName>
</protein>
<feature type="region of interest" description="Disordered" evidence="1">
    <location>
        <begin position="226"/>
        <end position="285"/>
    </location>
</feature>
<proteinExistence type="predicted"/>
<keyword evidence="2" id="KW-0812">Transmembrane</keyword>
<feature type="compositionally biased region" description="Polar residues" evidence="1">
    <location>
        <begin position="196"/>
        <end position="205"/>
    </location>
</feature>
<feature type="region of interest" description="Disordered" evidence="1">
    <location>
        <begin position="157"/>
        <end position="211"/>
    </location>
</feature>
<feature type="region of interest" description="Disordered" evidence="1">
    <location>
        <begin position="716"/>
        <end position="806"/>
    </location>
</feature>
<feature type="compositionally biased region" description="Basic residues" evidence="1">
    <location>
        <begin position="751"/>
        <end position="765"/>
    </location>
</feature>
<evidence type="ECO:0000256" key="1">
    <source>
        <dbReference type="SAM" id="MobiDB-lite"/>
    </source>
</evidence>
<sequence length="977" mass="106300">MASMSRVFKKRSTSATPPRAVYSDFSSAHANITGRSEGGFPPLSPGWAGDQPTTVGNEKSTPVSVKARTISQETPVESSLAVKRARFSQPNSSNTPDIPQSKLGEKFRKGSPSEKGFDAQVANPDLPSNAPASHRRSRSTGFLGTFAWYEADYGSSQPDYPERQRFSFTPVDSQGSRFDAGEPSQLPYFQFPGLANDQSSRSNIESHGEVGGLPANSTISEILQCYGNNDPPSDSTIAFDDSNSLPRVADESSHNGCASGHRKDQLSQSAWSPRPSNDGPEFNYRDSIHGEILDVRNERSDPADTKSRPASYAAVMAYEAAVQTHLRNSNIPNTSIFQEELSHTDDGDWETVGNFSRQTTRGGPSTKAQTSTSFADYSSSSTGQRPAGLPPGGPFLEHASHPRYIQTWNLIRNQGTGGTMMLPDHIVRGGSDLERYLNPPVHGNTPERHYQHPSPLSDDHTNPFTSSPVSADQGSASQYSGEESSLAEESQDDFLMMSPIAPKTVKPARGNSSLKDHSSTWVSTEEGHSVTNAENTALHGSSPKNRTGYQGNVTGTPEGTGTRQVGSSVANASSPGAQFSSSPYLVSTRNKIRAPEPSKQIRKSFSIDSSLSSLQSLSSENSYWTSTRNVPDQQVTDSGEYELTALPSSAYLPPEARFHRNQLIANNLLTRDSTPRSKRRSLGFDILANSPSKLKEATATASANLSRHIQHFVPNMPSLSAVRKRSPHRRETQDEYVLSDVEMQSKEQSRRRTARRDRNKSHQKSKVSDSEGSVDSDVGLTSRDPRQTTSGNVKHSEPSMSTSVEPVELEGVQVHPTPMGITHGHASATGPATVAQNAAYQTSDGNTTDFYLRRLLTPPSIEEMLGAVRDNHRTPRIAIANRPIARAESPHLHRVPRPSTEAILRRQKELGRLILVPCLFLAPLCLLYGLGYFDGAMDHLTRGQLSEMRPIEKKIALGYGVASMAALIAVIVWFFAA</sequence>
<evidence type="ECO:0000313" key="4">
    <source>
        <dbReference type="Proteomes" id="UP000664521"/>
    </source>
</evidence>
<comment type="caution">
    <text evidence="3">The sequence shown here is derived from an EMBL/GenBank/DDBJ whole genome shotgun (WGS) entry which is preliminary data.</text>
</comment>
<feature type="compositionally biased region" description="Polar residues" evidence="1">
    <location>
        <begin position="226"/>
        <end position="245"/>
    </location>
</feature>
<feature type="compositionally biased region" description="Polar residues" evidence="1">
    <location>
        <begin position="166"/>
        <end position="176"/>
    </location>
</feature>
<feature type="region of interest" description="Disordered" evidence="1">
    <location>
        <begin position="503"/>
        <end position="584"/>
    </location>
</feature>
<gene>
    <name evidence="3" type="ORF">HETSPECPRED_003725</name>
</gene>
<feature type="compositionally biased region" description="Polar residues" evidence="1">
    <location>
        <begin position="24"/>
        <end position="34"/>
    </location>
</feature>
<feature type="compositionally biased region" description="Polar residues" evidence="1">
    <location>
        <begin position="51"/>
        <end position="77"/>
    </location>
</feature>
<feature type="compositionally biased region" description="Polar residues" evidence="1">
    <location>
        <begin position="355"/>
        <end position="369"/>
    </location>
</feature>
<evidence type="ECO:0000256" key="2">
    <source>
        <dbReference type="SAM" id="Phobius"/>
    </source>
</evidence>
<keyword evidence="2" id="KW-1133">Transmembrane helix</keyword>
<evidence type="ECO:0000313" key="3">
    <source>
        <dbReference type="EMBL" id="CAF9918317.1"/>
    </source>
</evidence>
<dbReference type="AlphaFoldDB" id="A0A8H3F927"/>
<feature type="compositionally biased region" description="Polar residues" evidence="1">
    <location>
        <begin position="88"/>
        <end position="98"/>
    </location>
</feature>
<feature type="transmembrane region" description="Helical" evidence="2">
    <location>
        <begin position="956"/>
        <end position="976"/>
    </location>
</feature>
<feature type="compositionally biased region" description="Polar residues" evidence="1">
    <location>
        <begin position="462"/>
        <end position="483"/>
    </location>
</feature>
<accession>A0A8H3F927</accession>
<feature type="compositionally biased region" description="Low complexity" evidence="1">
    <location>
        <begin position="370"/>
        <end position="382"/>
    </location>
</feature>
<feature type="compositionally biased region" description="Polar residues" evidence="1">
    <location>
        <begin position="266"/>
        <end position="275"/>
    </location>
</feature>
<feature type="compositionally biased region" description="Basic and acidic residues" evidence="1">
    <location>
        <begin position="103"/>
        <end position="117"/>
    </location>
</feature>
<feature type="region of interest" description="Disordered" evidence="1">
    <location>
        <begin position="1"/>
        <end position="137"/>
    </location>
</feature>
<reference evidence="3" key="1">
    <citation type="submission" date="2021-03" db="EMBL/GenBank/DDBJ databases">
        <authorList>
            <person name="Tagirdzhanova G."/>
        </authorList>
    </citation>
    <scope>NUCLEOTIDE SEQUENCE</scope>
</reference>
<keyword evidence="2" id="KW-0472">Membrane</keyword>
<dbReference type="Proteomes" id="UP000664521">
    <property type="component" value="Unassembled WGS sequence"/>
</dbReference>
<organism evidence="3 4">
    <name type="scientific">Heterodermia speciosa</name>
    <dbReference type="NCBI Taxonomy" id="116794"/>
    <lineage>
        <taxon>Eukaryota</taxon>
        <taxon>Fungi</taxon>
        <taxon>Dikarya</taxon>
        <taxon>Ascomycota</taxon>
        <taxon>Pezizomycotina</taxon>
        <taxon>Lecanoromycetes</taxon>
        <taxon>OSLEUM clade</taxon>
        <taxon>Lecanoromycetidae</taxon>
        <taxon>Caliciales</taxon>
        <taxon>Physciaceae</taxon>
        <taxon>Heterodermia</taxon>
    </lineage>
</organism>
<feature type="compositionally biased region" description="Polar residues" evidence="1">
    <location>
        <begin position="519"/>
        <end position="584"/>
    </location>
</feature>
<feature type="compositionally biased region" description="Low complexity" evidence="1">
    <location>
        <begin position="770"/>
        <end position="779"/>
    </location>
</feature>
<feature type="compositionally biased region" description="Polar residues" evidence="1">
    <location>
        <begin position="787"/>
        <end position="804"/>
    </location>
</feature>
<feature type="region of interest" description="Disordered" evidence="1">
    <location>
        <begin position="433"/>
        <end position="491"/>
    </location>
</feature>
<name>A0A8H3F927_9LECA</name>
<dbReference type="EMBL" id="CAJPDS010000022">
    <property type="protein sequence ID" value="CAF9918317.1"/>
    <property type="molecule type" value="Genomic_DNA"/>
</dbReference>
<dbReference type="OrthoDB" id="5353066at2759"/>
<feature type="transmembrane region" description="Helical" evidence="2">
    <location>
        <begin position="913"/>
        <end position="935"/>
    </location>
</feature>
<keyword evidence="4" id="KW-1185">Reference proteome</keyword>
<feature type="region of interest" description="Disordered" evidence="1">
    <location>
        <begin position="355"/>
        <end position="398"/>
    </location>
</feature>